<dbReference type="RefSeq" id="WP_013658409.1">
    <property type="nucleotide sequence ID" value="NC_015275.1"/>
</dbReference>
<feature type="transmembrane region" description="Helical" evidence="10">
    <location>
        <begin position="93"/>
        <end position="118"/>
    </location>
</feature>
<keyword evidence="6 10" id="KW-0812">Transmembrane</keyword>
<evidence type="ECO:0000313" key="11">
    <source>
        <dbReference type="EMBL" id="ADZ85133.1"/>
    </source>
</evidence>
<dbReference type="InterPro" id="IPR048279">
    <property type="entry name" value="MdtK-like"/>
</dbReference>
<organism evidence="11 12">
    <name type="scientific">Cellulosilyticum lentocellum (strain ATCC 49066 / DSM 5427 / NCIMB 11756 / RHM5)</name>
    <name type="common">Clostridium lentocellum</name>
    <dbReference type="NCBI Taxonomy" id="642492"/>
    <lineage>
        <taxon>Bacteria</taxon>
        <taxon>Bacillati</taxon>
        <taxon>Bacillota</taxon>
        <taxon>Clostridia</taxon>
        <taxon>Lachnospirales</taxon>
        <taxon>Cellulosilyticaceae</taxon>
        <taxon>Cellulosilyticum</taxon>
    </lineage>
</organism>
<dbReference type="PANTHER" id="PTHR43823:SF3">
    <property type="entry name" value="MULTIDRUG EXPORT PROTEIN MEPA"/>
    <property type="match status" value="1"/>
</dbReference>
<evidence type="ECO:0000256" key="8">
    <source>
        <dbReference type="ARBA" id="ARBA00023136"/>
    </source>
</evidence>
<dbReference type="PIRSF" id="PIRSF006603">
    <property type="entry name" value="DinF"/>
    <property type="match status" value="1"/>
</dbReference>
<evidence type="ECO:0000256" key="9">
    <source>
        <dbReference type="ARBA" id="ARBA00023251"/>
    </source>
</evidence>
<feature type="transmembrane region" description="Helical" evidence="10">
    <location>
        <begin position="21"/>
        <end position="39"/>
    </location>
</feature>
<dbReference type="GO" id="GO:0046677">
    <property type="term" value="P:response to antibiotic"/>
    <property type="evidence" value="ECO:0007669"/>
    <property type="project" value="UniProtKB-KW"/>
</dbReference>
<accession>F2JRV3</accession>
<dbReference type="GO" id="GO:0042910">
    <property type="term" value="F:xenobiotic transmembrane transporter activity"/>
    <property type="evidence" value="ECO:0007669"/>
    <property type="project" value="InterPro"/>
</dbReference>
<feature type="transmembrane region" description="Helical" evidence="10">
    <location>
        <begin position="168"/>
        <end position="191"/>
    </location>
</feature>
<name>F2JRV3_CELLD</name>
<dbReference type="InterPro" id="IPR051327">
    <property type="entry name" value="MATE_MepA_subfamily"/>
</dbReference>
<dbReference type="KEGG" id="cle:Clole_3446"/>
<evidence type="ECO:0000256" key="2">
    <source>
        <dbReference type="ARBA" id="ARBA00008417"/>
    </source>
</evidence>
<keyword evidence="4" id="KW-0813">Transport</keyword>
<proteinExistence type="inferred from homology"/>
<dbReference type="AlphaFoldDB" id="F2JRV3"/>
<keyword evidence="12" id="KW-1185">Reference proteome</keyword>
<dbReference type="eggNOG" id="COG0534">
    <property type="taxonomic scope" value="Bacteria"/>
</dbReference>
<protein>
    <recommendedName>
        <fullName evidence="3">Multidrug export protein MepA</fullName>
    </recommendedName>
</protein>
<evidence type="ECO:0000256" key="5">
    <source>
        <dbReference type="ARBA" id="ARBA00022475"/>
    </source>
</evidence>
<feature type="transmembrane region" description="Helical" evidence="10">
    <location>
        <begin position="197"/>
        <end position="217"/>
    </location>
</feature>
<feature type="transmembrane region" description="Helical" evidence="10">
    <location>
        <begin position="138"/>
        <end position="156"/>
    </location>
</feature>
<dbReference type="Proteomes" id="UP000008467">
    <property type="component" value="Chromosome"/>
</dbReference>
<dbReference type="InterPro" id="IPR002528">
    <property type="entry name" value="MATE_fam"/>
</dbReference>
<keyword evidence="8 10" id="KW-0472">Membrane</keyword>
<dbReference type="InterPro" id="IPR045070">
    <property type="entry name" value="MATE_MepA-like"/>
</dbReference>
<evidence type="ECO:0000256" key="6">
    <source>
        <dbReference type="ARBA" id="ARBA00022692"/>
    </source>
</evidence>
<feature type="transmembrane region" description="Helical" evidence="10">
    <location>
        <begin position="323"/>
        <end position="345"/>
    </location>
</feature>
<comment type="subcellular location">
    <subcellularLocation>
        <location evidence="1">Cell membrane</location>
        <topology evidence="1">Multi-pass membrane protein</topology>
    </subcellularLocation>
</comment>
<dbReference type="GO" id="GO:0005886">
    <property type="term" value="C:plasma membrane"/>
    <property type="evidence" value="ECO:0007669"/>
    <property type="project" value="UniProtKB-SubCell"/>
</dbReference>
<evidence type="ECO:0000256" key="1">
    <source>
        <dbReference type="ARBA" id="ARBA00004651"/>
    </source>
</evidence>
<evidence type="ECO:0000313" key="12">
    <source>
        <dbReference type="Proteomes" id="UP000008467"/>
    </source>
</evidence>
<keyword evidence="5" id="KW-1003">Cell membrane</keyword>
<dbReference type="Pfam" id="PF01554">
    <property type="entry name" value="MatE"/>
    <property type="match status" value="2"/>
</dbReference>
<dbReference type="EMBL" id="CP002582">
    <property type="protein sequence ID" value="ADZ85133.1"/>
    <property type="molecule type" value="Genomic_DNA"/>
</dbReference>
<dbReference type="CDD" id="cd13143">
    <property type="entry name" value="MATE_MepA_like"/>
    <property type="match status" value="1"/>
</dbReference>
<evidence type="ECO:0000256" key="4">
    <source>
        <dbReference type="ARBA" id="ARBA00022448"/>
    </source>
</evidence>
<evidence type="ECO:0000256" key="7">
    <source>
        <dbReference type="ARBA" id="ARBA00022989"/>
    </source>
</evidence>
<gene>
    <name evidence="11" type="ordered locus">Clole_3446</name>
</gene>
<dbReference type="NCBIfam" id="TIGR00797">
    <property type="entry name" value="matE"/>
    <property type="match status" value="1"/>
</dbReference>
<feature type="transmembrane region" description="Helical" evidence="10">
    <location>
        <begin position="398"/>
        <end position="419"/>
    </location>
</feature>
<reference evidence="11 12" key="1">
    <citation type="journal article" date="2011" name="J. Bacteriol.">
        <title>Complete genome sequence of the cellulose-degrading bacterium Cellulosilyticum lentocellum.</title>
        <authorList>
            <consortium name="US DOE Joint Genome Institute"/>
            <person name="Miller D.A."/>
            <person name="Suen G."/>
            <person name="Bruce D."/>
            <person name="Copeland A."/>
            <person name="Cheng J.F."/>
            <person name="Detter C."/>
            <person name="Goodwin L.A."/>
            <person name="Han C.S."/>
            <person name="Hauser L.J."/>
            <person name="Land M.L."/>
            <person name="Lapidus A."/>
            <person name="Lucas S."/>
            <person name="Meincke L."/>
            <person name="Pitluck S."/>
            <person name="Tapia R."/>
            <person name="Teshima H."/>
            <person name="Woyke T."/>
            <person name="Fox B.G."/>
            <person name="Angert E.R."/>
            <person name="Currie C.R."/>
        </authorList>
    </citation>
    <scope>NUCLEOTIDE SEQUENCE [LARGE SCALE GENOMIC DNA]</scope>
    <source>
        <strain evidence="12">ATCC 49066 / DSM 5427 / NCIMB 11756 / RHM5</strain>
    </source>
</reference>
<evidence type="ECO:0000256" key="10">
    <source>
        <dbReference type="SAM" id="Phobius"/>
    </source>
</evidence>
<sequence length="466" mass="50602">MNEIRHENPLGYEKLPKLLKSYAIPSIIAMLVSSLYNIVDQIFIGQGVGYLGNAATNVAYPLTTICLSIALLIGIGSAARFSLALGAKQKEEAALAVGNAISMMFLFGIMYFILIEIFLQPLLTVFGSTPDIMPYAKVYTRITALGMPLLIVTNGMSNLARADGSPKFSMSCMLVGAIINTLLDPLFIFIFDMGIAGAALATIIGQLVSFLMAISYIRRFKHITLKKSHFKLRVPECLKIASLGMSNSLNQLAITLVQIVLNNSLIHYGSQSIYGSEIPLACSGIVMKTNAILISVIIGISQGAQPIISFNYGAKNYDRVSGIYKLAVSSSLVISVLGFIAFQFFPKQVISLFGTGDQLYFEFAVKFMRIFLFMVLINGVQIISSNFFAAIGKAIKGVFLSLSRQVLFLIPLILVLPFFYGIDGILFAAPVADALAFCVTITLIGKELTHMKTLSTQKTLHLSAQS</sequence>
<dbReference type="PANTHER" id="PTHR43823">
    <property type="entry name" value="SPORULATION PROTEIN YKVU"/>
    <property type="match status" value="1"/>
</dbReference>
<evidence type="ECO:0000256" key="3">
    <source>
        <dbReference type="ARBA" id="ARBA00022106"/>
    </source>
</evidence>
<dbReference type="GO" id="GO:0015297">
    <property type="term" value="F:antiporter activity"/>
    <property type="evidence" value="ECO:0007669"/>
    <property type="project" value="InterPro"/>
</dbReference>
<comment type="similarity">
    <text evidence="2">Belongs to the multi antimicrobial extrusion (MATE) (TC 2.A.66.1) family. MepA subfamily.</text>
</comment>
<feature type="transmembrane region" description="Helical" evidence="10">
    <location>
        <begin position="370"/>
        <end position="391"/>
    </location>
</feature>
<dbReference type="HOGENOM" id="CLU_012893_0_0_9"/>
<feature type="transmembrane region" description="Helical" evidence="10">
    <location>
        <begin position="59"/>
        <end position="81"/>
    </location>
</feature>
<keyword evidence="7 10" id="KW-1133">Transmembrane helix</keyword>
<keyword evidence="9" id="KW-0046">Antibiotic resistance</keyword>